<proteinExistence type="predicted"/>
<dbReference type="Proteomes" id="UP001396334">
    <property type="component" value="Unassembled WGS sequence"/>
</dbReference>
<dbReference type="EMBL" id="JBBPBN010000005">
    <property type="protein sequence ID" value="KAK9037787.1"/>
    <property type="molecule type" value="Genomic_DNA"/>
</dbReference>
<sequence>MNDDTSGMNGAGCLSCHRRVLDNNVSCNTTRKEARILDQKTDAGEQMNIKSRSHRSVEITEDILFMKGTSL</sequence>
<evidence type="ECO:0000313" key="2">
    <source>
        <dbReference type="Proteomes" id="UP001396334"/>
    </source>
</evidence>
<accession>A0ABR2TKA5</accession>
<evidence type="ECO:0000313" key="1">
    <source>
        <dbReference type="EMBL" id="KAK9037787.1"/>
    </source>
</evidence>
<protein>
    <submittedName>
        <fullName evidence="1">Uncharacterized protein</fullName>
    </submittedName>
</protein>
<gene>
    <name evidence="1" type="ORF">V6N11_022687</name>
</gene>
<reference evidence="1 2" key="1">
    <citation type="journal article" date="2024" name="G3 (Bethesda)">
        <title>Genome assembly of Hibiscus sabdariffa L. provides insights into metabolisms of medicinal natural products.</title>
        <authorList>
            <person name="Kim T."/>
        </authorList>
    </citation>
    <scope>NUCLEOTIDE SEQUENCE [LARGE SCALE GENOMIC DNA]</scope>
    <source>
        <strain evidence="1">TK-2024</strain>
        <tissue evidence="1">Old leaves</tissue>
    </source>
</reference>
<organism evidence="1 2">
    <name type="scientific">Hibiscus sabdariffa</name>
    <name type="common">roselle</name>
    <dbReference type="NCBI Taxonomy" id="183260"/>
    <lineage>
        <taxon>Eukaryota</taxon>
        <taxon>Viridiplantae</taxon>
        <taxon>Streptophyta</taxon>
        <taxon>Embryophyta</taxon>
        <taxon>Tracheophyta</taxon>
        <taxon>Spermatophyta</taxon>
        <taxon>Magnoliopsida</taxon>
        <taxon>eudicotyledons</taxon>
        <taxon>Gunneridae</taxon>
        <taxon>Pentapetalae</taxon>
        <taxon>rosids</taxon>
        <taxon>malvids</taxon>
        <taxon>Malvales</taxon>
        <taxon>Malvaceae</taxon>
        <taxon>Malvoideae</taxon>
        <taxon>Hibiscus</taxon>
    </lineage>
</organism>
<name>A0ABR2TKA5_9ROSI</name>
<comment type="caution">
    <text evidence="1">The sequence shown here is derived from an EMBL/GenBank/DDBJ whole genome shotgun (WGS) entry which is preliminary data.</text>
</comment>
<keyword evidence="2" id="KW-1185">Reference proteome</keyword>